<evidence type="ECO:0000256" key="9">
    <source>
        <dbReference type="ARBA" id="ARBA00031501"/>
    </source>
</evidence>
<dbReference type="NCBIfam" id="TIGR00217">
    <property type="entry name" value="malQ"/>
    <property type="match status" value="1"/>
</dbReference>
<protein>
    <recommendedName>
        <fullName evidence="4 10">4-alpha-glucanotransferase</fullName>
        <ecNumber evidence="3 10">2.4.1.25</ecNumber>
    </recommendedName>
    <alternativeName>
        <fullName evidence="8 10">Amylomaltase</fullName>
    </alternativeName>
    <alternativeName>
        <fullName evidence="9 10">Disproportionating enzyme</fullName>
    </alternativeName>
</protein>
<keyword evidence="6 10" id="KW-0808">Transferase</keyword>
<keyword evidence="5 10" id="KW-0328">Glycosyltransferase</keyword>
<comment type="catalytic activity">
    <reaction evidence="1 10">
        <text>Transfers a segment of a (1-&gt;4)-alpha-D-glucan to a new position in an acceptor, which may be glucose or a (1-&gt;4)-alpha-D-glucan.</text>
        <dbReference type="EC" id="2.4.1.25"/>
    </reaction>
</comment>
<keyword evidence="12" id="KW-1185">Reference proteome</keyword>
<evidence type="ECO:0000256" key="6">
    <source>
        <dbReference type="ARBA" id="ARBA00022679"/>
    </source>
</evidence>
<dbReference type="Proteomes" id="UP000003011">
    <property type="component" value="Unassembled WGS sequence"/>
</dbReference>
<dbReference type="InterPro" id="IPR017853">
    <property type="entry name" value="GH"/>
</dbReference>
<evidence type="ECO:0000256" key="10">
    <source>
        <dbReference type="RuleBase" id="RU361207"/>
    </source>
</evidence>
<dbReference type="Pfam" id="PF02446">
    <property type="entry name" value="Glyco_hydro_77"/>
    <property type="match status" value="2"/>
</dbReference>
<proteinExistence type="inferred from homology"/>
<dbReference type="PANTHER" id="PTHR32438">
    <property type="entry name" value="4-ALPHA-GLUCANOTRANSFERASE DPE1, CHLOROPLASTIC/AMYLOPLASTIC"/>
    <property type="match status" value="1"/>
</dbReference>
<accession>G5GFW3</accession>
<evidence type="ECO:0000256" key="4">
    <source>
        <dbReference type="ARBA" id="ARBA00020295"/>
    </source>
</evidence>
<dbReference type="GO" id="GO:0004134">
    <property type="term" value="F:4-alpha-glucanotransferase activity"/>
    <property type="evidence" value="ECO:0007669"/>
    <property type="project" value="UniProtKB-EC"/>
</dbReference>
<organism evidence="11 12">
    <name type="scientific">Johnsonella ignava ATCC 51276</name>
    <dbReference type="NCBI Taxonomy" id="679200"/>
    <lineage>
        <taxon>Bacteria</taxon>
        <taxon>Bacillati</taxon>
        <taxon>Bacillota</taxon>
        <taxon>Clostridia</taxon>
        <taxon>Lachnospirales</taxon>
        <taxon>Lachnospiraceae</taxon>
        <taxon>Johnsonella</taxon>
    </lineage>
</organism>
<dbReference type="Gene3D" id="3.20.20.80">
    <property type="entry name" value="Glycosidases"/>
    <property type="match status" value="1"/>
</dbReference>
<dbReference type="GO" id="GO:0005975">
    <property type="term" value="P:carbohydrate metabolic process"/>
    <property type="evidence" value="ECO:0007669"/>
    <property type="project" value="InterPro"/>
</dbReference>
<evidence type="ECO:0000256" key="3">
    <source>
        <dbReference type="ARBA" id="ARBA00012560"/>
    </source>
</evidence>
<dbReference type="PATRIC" id="fig|679200.3.peg.481"/>
<sequence length="561" mass="64618">METNFEYKRSCGVLMHISSLPSPYGIGTMGKEAYKFVDFLHDSGMSYWQLLPICPTSYGDSPYQSYCIYAGNPYFIDLDLLYGMGLICKKDFEQAGINTDDINADCGNVSIAEPSYSYVDYGDLYKKRYAVLKKAADTFFEKFIENHSEFIENRSERKEGYLSSEKSGVNTAGSSGPQGTILRFRHTDITQDYKRFCAENAIWLDSYSLFMALKEYNGGESWYSWKDGCSRYESPRVSAFEMSNVKNIEFWKITQYLFFFQWFALKEYAESRNIGIIGDLPIYVSIDSVDVWKNPELFQLDENRMPKEVSGCPPDNFSKEGQLWGNPLYDWERMERDDFKWWIRRIEYMCKIYDVLRIDHFRGFESYYAIPYKTGDALKGRWKQGPGMKIFNALFKHSGRKRIIAEDLGFLTEGVKNLLKNSGFPGMKVIEIAFDSRDPAAKDYLPHNFIRNCVAYTGTHDNDTLLGWLSSASEADVNFAKAYLRIKDDSAFNWDVIAALLATVASTCIIQAQDLLDLGSEARMNTPSTVGKNWKWRANKGDFNSRLAKKVKEMLTLYNRI</sequence>
<evidence type="ECO:0000256" key="2">
    <source>
        <dbReference type="ARBA" id="ARBA00005684"/>
    </source>
</evidence>
<evidence type="ECO:0000313" key="12">
    <source>
        <dbReference type="Proteomes" id="UP000003011"/>
    </source>
</evidence>
<dbReference type="STRING" id="679200.HMPREF9333_00452"/>
<dbReference type="EMBL" id="ACZL01000009">
    <property type="protein sequence ID" value="EHI56387.1"/>
    <property type="molecule type" value="Genomic_DNA"/>
</dbReference>
<evidence type="ECO:0000256" key="1">
    <source>
        <dbReference type="ARBA" id="ARBA00000439"/>
    </source>
</evidence>
<evidence type="ECO:0000313" key="11">
    <source>
        <dbReference type="EMBL" id="EHI56387.1"/>
    </source>
</evidence>
<reference evidence="11 12" key="1">
    <citation type="submission" date="2011-08" db="EMBL/GenBank/DDBJ databases">
        <title>The Genome Sequence of Johnsonella ignava ATCC 51276.</title>
        <authorList>
            <consortium name="The Broad Institute Genome Sequencing Platform"/>
            <person name="Earl A."/>
            <person name="Ward D."/>
            <person name="Feldgarden M."/>
            <person name="Gevers D."/>
            <person name="Izard J."/>
            <person name="Blanton J.M."/>
            <person name="Baranova O.V."/>
            <person name="Dewhirst F.E."/>
            <person name="Young S.K."/>
            <person name="Zeng Q."/>
            <person name="Gargeya S."/>
            <person name="Fitzgerald M."/>
            <person name="Haas B."/>
            <person name="Abouelleil A."/>
            <person name="Alvarado L."/>
            <person name="Arachchi H.M."/>
            <person name="Berlin A."/>
            <person name="Brown A."/>
            <person name="Chapman S.B."/>
            <person name="Chen Z."/>
            <person name="Dunbar C."/>
            <person name="Freedman E."/>
            <person name="Gearin G."/>
            <person name="Gellesch M."/>
            <person name="Goldberg J."/>
            <person name="Griggs A."/>
            <person name="Gujja S."/>
            <person name="Heiman D."/>
            <person name="Howarth C."/>
            <person name="Larson L."/>
            <person name="Lui A."/>
            <person name="MacDonald P.J.P."/>
            <person name="Montmayeur A."/>
            <person name="Murphy C."/>
            <person name="Neiman D."/>
            <person name="Pearson M."/>
            <person name="Priest M."/>
            <person name="Roberts A."/>
            <person name="Saif S."/>
            <person name="Shea T."/>
            <person name="Shenoy N."/>
            <person name="Sisk P."/>
            <person name="Stolte C."/>
            <person name="Sykes S."/>
            <person name="Wortman J."/>
            <person name="Nusbaum C."/>
            <person name="Birren B."/>
        </authorList>
    </citation>
    <scope>NUCLEOTIDE SEQUENCE [LARGE SCALE GENOMIC DNA]</scope>
    <source>
        <strain evidence="11 12">ATCC 51276</strain>
    </source>
</reference>
<name>G5GFW3_9FIRM</name>
<evidence type="ECO:0000256" key="8">
    <source>
        <dbReference type="ARBA" id="ARBA00031423"/>
    </source>
</evidence>
<dbReference type="NCBIfam" id="NF011080">
    <property type="entry name" value="PRK14508.1-3"/>
    <property type="match status" value="1"/>
</dbReference>
<dbReference type="InterPro" id="IPR003385">
    <property type="entry name" value="Glyco_hydro_77"/>
</dbReference>
<dbReference type="PANTHER" id="PTHR32438:SF5">
    <property type="entry name" value="4-ALPHA-GLUCANOTRANSFERASE DPE1, CHLOROPLASTIC_AMYLOPLASTIC"/>
    <property type="match status" value="1"/>
</dbReference>
<dbReference type="SUPFAM" id="SSF51445">
    <property type="entry name" value="(Trans)glycosidases"/>
    <property type="match status" value="1"/>
</dbReference>
<keyword evidence="7 10" id="KW-0119">Carbohydrate metabolism</keyword>
<gene>
    <name evidence="11" type="ORF">HMPREF9333_00452</name>
</gene>
<dbReference type="AlphaFoldDB" id="G5GFW3"/>
<dbReference type="HOGENOM" id="CLU_014132_1_0_9"/>
<evidence type="ECO:0000256" key="7">
    <source>
        <dbReference type="ARBA" id="ARBA00023277"/>
    </source>
</evidence>
<dbReference type="eggNOG" id="COG1640">
    <property type="taxonomic scope" value="Bacteria"/>
</dbReference>
<evidence type="ECO:0000256" key="5">
    <source>
        <dbReference type="ARBA" id="ARBA00022676"/>
    </source>
</evidence>
<dbReference type="EC" id="2.4.1.25" evidence="3 10"/>
<comment type="similarity">
    <text evidence="2 10">Belongs to the disproportionating enzyme family.</text>
</comment>
<comment type="caution">
    <text evidence="11">The sequence shown here is derived from an EMBL/GenBank/DDBJ whole genome shotgun (WGS) entry which is preliminary data.</text>
</comment>